<evidence type="ECO:0000313" key="2">
    <source>
        <dbReference type="EMBL" id="TEB37899.1"/>
    </source>
</evidence>
<protein>
    <submittedName>
        <fullName evidence="2">Uncharacterized protein</fullName>
    </submittedName>
</protein>
<name>A0A4Y7TWE9_COPMI</name>
<dbReference type="Proteomes" id="UP000298030">
    <property type="component" value="Unassembled WGS sequence"/>
</dbReference>
<evidence type="ECO:0000313" key="3">
    <source>
        <dbReference type="Proteomes" id="UP000298030"/>
    </source>
</evidence>
<reference evidence="2 3" key="1">
    <citation type="journal article" date="2019" name="Nat. Ecol. Evol.">
        <title>Megaphylogeny resolves global patterns of mushroom evolution.</title>
        <authorList>
            <person name="Varga T."/>
            <person name="Krizsan K."/>
            <person name="Foldi C."/>
            <person name="Dima B."/>
            <person name="Sanchez-Garcia M."/>
            <person name="Sanchez-Ramirez S."/>
            <person name="Szollosi G.J."/>
            <person name="Szarkandi J.G."/>
            <person name="Papp V."/>
            <person name="Albert L."/>
            <person name="Andreopoulos W."/>
            <person name="Angelini C."/>
            <person name="Antonin V."/>
            <person name="Barry K.W."/>
            <person name="Bougher N.L."/>
            <person name="Buchanan P."/>
            <person name="Buyck B."/>
            <person name="Bense V."/>
            <person name="Catcheside P."/>
            <person name="Chovatia M."/>
            <person name="Cooper J."/>
            <person name="Damon W."/>
            <person name="Desjardin D."/>
            <person name="Finy P."/>
            <person name="Geml J."/>
            <person name="Haridas S."/>
            <person name="Hughes K."/>
            <person name="Justo A."/>
            <person name="Karasinski D."/>
            <person name="Kautmanova I."/>
            <person name="Kiss B."/>
            <person name="Kocsube S."/>
            <person name="Kotiranta H."/>
            <person name="LaButti K.M."/>
            <person name="Lechner B.E."/>
            <person name="Liimatainen K."/>
            <person name="Lipzen A."/>
            <person name="Lukacs Z."/>
            <person name="Mihaltcheva S."/>
            <person name="Morgado L.N."/>
            <person name="Niskanen T."/>
            <person name="Noordeloos M.E."/>
            <person name="Ohm R.A."/>
            <person name="Ortiz-Santana B."/>
            <person name="Ovrebo C."/>
            <person name="Racz N."/>
            <person name="Riley R."/>
            <person name="Savchenko A."/>
            <person name="Shiryaev A."/>
            <person name="Soop K."/>
            <person name="Spirin V."/>
            <person name="Szebenyi C."/>
            <person name="Tomsovsky M."/>
            <person name="Tulloss R.E."/>
            <person name="Uehling J."/>
            <person name="Grigoriev I.V."/>
            <person name="Vagvolgyi C."/>
            <person name="Papp T."/>
            <person name="Martin F.M."/>
            <person name="Miettinen O."/>
            <person name="Hibbett D.S."/>
            <person name="Nagy L.G."/>
        </authorList>
    </citation>
    <scope>NUCLEOTIDE SEQUENCE [LARGE SCALE GENOMIC DNA]</scope>
    <source>
        <strain evidence="2 3">FP101781</strain>
    </source>
</reference>
<dbReference type="EMBL" id="QPFP01000003">
    <property type="protein sequence ID" value="TEB37899.1"/>
    <property type="molecule type" value="Genomic_DNA"/>
</dbReference>
<gene>
    <name evidence="2" type="ORF">FA13DRAFT_1704999</name>
</gene>
<dbReference type="AlphaFoldDB" id="A0A4Y7TWE9"/>
<evidence type="ECO:0000256" key="1">
    <source>
        <dbReference type="SAM" id="MobiDB-lite"/>
    </source>
</evidence>
<accession>A0A4Y7TWE9</accession>
<feature type="region of interest" description="Disordered" evidence="1">
    <location>
        <begin position="212"/>
        <end position="232"/>
    </location>
</feature>
<proteinExistence type="predicted"/>
<organism evidence="2 3">
    <name type="scientific">Coprinellus micaceus</name>
    <name type="common">Glistening ink-cap mushroom</name>
    <name type="synonym">Coprinus micaceus</name>
    <dbReference type="NCBI Taxonomy" id="71717"/>
    <lineage>
        <taxon>Eukaryota</taxon>
        <taxon>Fungi</taxon>
        <taxon>Dikarya</taxon>
        <taxon>Basidiomycota</taxon>
        <taxon>Agaricomycotina</taxon>
        <taxon>Agaricomycetes</taxon>
        <taxon>Agaricomycetidae</taxon>
        <taxon>Agaricales</taxon>
        <taxon>Agaricineae</taxon>
        <taxon>Psathyrellaceae</taxon>
        <taxon>Coprinellus</taxon>
    </lineage>
</organism>
<keyword evidence="3" id="KW-1185">Reference proteome</keyword>
<sequence length="388" mass="43317">MGNRGVSFVSGGLSGSPWMLSNAGPRRARGIQWQRNEGPTLFFVTLEPTLWTRMPVKPSPRVPPTLQLHPVLSHLSRRVLVSCSPPFTDLHPGRICLLFSALNSRYYRTTFGLVVTLPRKLEIPNSLLVESSGSSFAPHFSFASRFFGDYYGQSASFRVLRFDYTPELGPCWLHQPVCDAVHRPARQELNWDLTLDRWRCIAAPQQLNDIGAYPREMKPDGPPGDPSWNPRLKGSLLSDRPLLPQTLHPSRHSFANLDSSRNAVRATLRVSSRDYEWGTGRPPIDLQGRVSSAPPKTLLLSNPMLAPSPKVLWRRANSRVIITPTAVPRRPGSIPHSIPFHAKNYTSPLEPPSQMYQSTGLIEAIWPGKVLRIGLDTRQRGGLPIGKV</sequence>
<comment type="caution">
    <text evidence="2">The sequence shown here is derived from an EMBL/GenBank/DDBJ whole genome shotgun (WGS) entry which is preliminary data.</text>
</comment>